<feature type="compositionally biased region" description="Low complexity" evidence="6">
    <location>
        <begin position="231"/>
        <end position="245"/>
    </location>
</feature>
<evidence type="ECO:0000256" key="2">
    <source>
        <dbReference type="ARBA" id="ARBA00022525"/>
    </source>
</evidence>
<name>A0A672NWT9_SINGR</name>
<dbReference type="InterPro" id="IPR011489">
    <property type="entry name" value="EMI_domain"/>
</dbReference>
<evidence type="ECO:0000313" key="10">
    <source>
        <dbReference type="Proteomes" id="UP000472262"/>
    </source>
</evidence>
<feature type="signal peptide" evidence="7">
    <location>
        <begin position="1"/>
        <end position="31"/>
    </location>
</feature>
<dbReference type="AlphaFoldDB" id="A0A672NWT9"/>
<feature type="compositionally biased region" description="Basic and acidic residues" evidence="6">
    <location>
        <begin position="173"/>
        <end position="183"/>
    </location>
</feature>
<evidence type="ECO:0000256" key="6">
    <source>
        <dbReference type="SAM" id="MobiDB-lite"/>
    </source>
</evidence>
<keyword evidence="5" id="KW-1015">Disulfide bond</keyword>
<dbReference type="CTD" id="136227"/>
<feature type="domain" description="EMI" evidence="8">
    <location>
        <begin position="55"/>
        <end position="131"/>
    </location>
</feature>
<dbReference type="OrthoDB" id="9837521at2759"/>
<reference evidence="9" key="1">
    <citation type="submission" date="2025-08" db="UniProtKB">
        <authorList>
            <consortium name="Ensembl"/>
        </authorList>
    </citation>
    <scope>IDENTIFICATION</scope>
</reference>
<dbReference type="GO" id="GO:0005581">
    <property type="term" value="C:collagen trimer"/>
    <property type="evidence" value="ECO:0007669"/>
    <property type="project" value="UniProtKB-KW"/>
</dbReference>
<evidence type="ECO:0000256" key="7">
    <source>
        <dbReference type="SAM" id="SignalP"/>
    </source>
</evidence>
<dbReference type="KEGG" id="sgh:107588848"/>
<evidence type="ECO:0000256" key="4">
    <source>
        <dbReference type="ARBA" id="ARBA00022729"/>
    </source>
</evidence>
<keyword evidence="2" id="KW-0964">Secreted</keyword>
<gene>
    <name evidence="9" type="primary">LOC107588848</name>
</gene>
<sequence length="426" mass="45322">MGRAVRRRTMREGFWKLCIFMFSFRAFKASAAIYQVPVRLQRTVSEHNTGANTLSRNWCQYTVQKTVSCQTQNGTETVVQRLFQSCRWPGPCSNLISYRTLVRPVYRVTYRKITSLEWRCCPGFHGEDCREECMNCTGYADIKERLSVIEAQIMLLRDAEAPPLPQPSQSPERTADNEVDRTRPSPITPNAIGRPGPIGQPGLVGPPGPPGPTGALGKIGFSGKPGPVGPRGPQGLQGLPGERGLPGPPGPPGPFSIRGDVFTLTAKQQAQYEDSDLAAYRDLQAFLGPPGPSGPPGPPGPAGPPGHPGGPGKNAALSFSGTPGDRGPKGDPGERGPPGITGKQGQPGVPGPKGEPGETPSEVQQLREALKILAERVLILEHMIGIHDTLLDSGSGIDLLADFMLTGSAKNVGADKPSSPLTSDRE</sequence>
<dbReference type="Ensembl" id="ENSSGRT00000059163.1">
    <property type="protein sequence ID" value="ENSSGRP00000055402.1"/>
    <property type="gene ID" value="ENSSGRG00000029050.1"/>
</dbReference>
<dbReference type="InterPro" id="IPR050392">
    <property type="entry name" value="Collagen/C1q_domain"/>
</dbReference>
<evidence type="ECO:0000259" key="8">
    <source>
        <dbReference type="PROSITE" id="PS51041"/>
    </source>
</evidence>
<keyword evidence="10" id="KW-1185">Reference proteome</keyword>
<dbReference type="PANTHER" id="PTHR15427:SF23">
    <property type="entry name" value="EMI DOMAIN-CONTAINING PROTEIN 1"/>
    <property type="match status" value="1"/>
</dbReference>
<feature type="compositionally biased region" description="Pro residues" evidence="6">
    <location>
        <begin position="289"/>
        <end position="308"/>
    </location>
</feature>
<organism evidence="9 10">
    <name type="scientific">Sinocyclocheilus grahami</name>
    <name type="common">Dianchi golden-line fish</name>
    <name type="synonym">Barbus grahami</name>
    <dbReference type="NCBI Taxonomy" id="75366"/>
    <lineage>
        <taxon>Eukaryota</taxon>
        <taxon>Metazoa</taxon>
        <taxon>Chordata</taxon>
        <taxon>Craniata</taxon>
        <taxon>Vertebrata</taxon>
        <taxon>Euteleostomi</taxon>
        <taxon>Actinopterygii</taxon>
        <taxon>Neopterygii</taxon>
        <taxon>Teleostei</taxon>
        <taxon>Ostariophysi</taxon>
        <taxon>Cypriniformes</taxon>
        <taxon>Cyprinidae</taxon>
        <taxon>Cyprininae</taxon>
        <taxon>Sinocyclocheilus</taxon>
    </lineage>
</organism>
<evidence type="ECO:0000313" key="9">
    <source>
        <dbReference type="Ensembl" id="ENSSGRP00000055402.1"/>
    </source>
</evidence>
<dbReference type="Pfam" id="PF01391">
    <property type="entry name" value="Collagen"/>
    <property type="match status" value="1"/>
</dbReference>
<dbReference type="PANTHER" id="PTHR15427">
    <property type="entry name" value="EMILIN ELASTIN MICROFIBRIL INTERFACE-LOCATED PROTEIN ELASTIN MICROFIBRIL INTERFACER"/>
    <property type="match status" value="1"/>
</dbReference>
<dbReference type="InParanoid" id="A0A672NWT9"/>
<dbReference type="Proteomes" id="UP000472262">
    <property type="component" value="Unassembled WGS sequence"/>
</dbReference>
<evidence type="ECO:0000256" key="5">
    <source>
        <dbReference type="ARBA" id="ARBA00023157"/>
    </source>
</evidence>
<accession>A0A672NWT9</accession>
<feature type="region of interest" description="Disordered" evidence="6">
    <location>
        <begin position="159"/>
        <end position="259"/>
    </location>
</feature>
<dbReference type="Pfam" id="PF07546">
    <property type="entry name" value="EMI"/>
    <property type="match status" value="1"/>
</dbReference>
<feature type="chain" id="PRO_5025655909" evidence="7">
    <location>
        <begin position="32"/>
        <end position="426"/>
    </location>
</feature>
<feature type="region of interest" description="Disordered" evidence="6">
    <location>
        <begin position="284"/>
        <end position="362"/>
    </location>
</feature>
<comment type="subcellular location">
    <subcellularLocation>
        <location evidence="1">Secreted</location>
        <location evidence="1">Extracellular space</location>
        <location evidence="1">Extracellular matrix</location>
    </subcellularLocation>
</comment>
<dbReference type="PROSITE" id="PS51041">
    <property type="entry name" value="EMI"/>
    <property type="match status" value="1"/>
</dbReference>
<keyword evidence="3" id="KW-0272">Extracellular matrix</keyword>
<protein>
    <submittedName>
        <fullName evidence="9">Collagen alpha-1(XXVI) chain-like</fullName>
    </submittedName>
</protein>
<dbReference type="InterPro" id="IPR008160">
    <property type="entry name" value="Collagen"/>
</dbReference>
<evidence type="ECO:0000256" key="3">
    <source>
        <dbReference type="ARBA" id="ARBA00022530"/>
    </source>
</evidence>
<proteinExistence type="predicted"/>
<reference evidence="9" key="2">
    <citation type="submission" date="2025-09" db="UniProtKB">
        <authorList>
            <consortium name="Ensembl"/>
        </authorList>
    </citation>
    <scope>IDENTIFICATION</scope>
</reference>
<evidence type="ECO:0000256" key="1">
    <source>
        <dbReference type="ARBA" id="ARBA00004498"/>
    </source>
</evidence>
<keyword evidence="4 7" id="KW-0732">Signal</keyword>
<dbReference type="OMA" id="GFVYQFP"/>